<dbReference type="STRING" id="112901.SAMN04488500_105108"/>
<keyword evidence="6" id="KW-0378">Hydrolase</keyword>
<dbReference type="GO" id="GO:0016787">
    <property type="term" value="F:hydrolase activity"/>
    <property type="evidence" value="ECO:0007669"/>
    <property type="project" value="UniProtKB-KW"/>
</dbReference>
<evidence type="ECO:0000256" key="3">
    <source>
        <dbReference type="ARBA" id="ARBA00007353"/>
    </source>
</evidence>
<evidence type="ECO:0000256" key="7">
    <source>
        <dbReference type="ARBA" id="ARBA00022833"/>
    </source>
</evidence>
<evidence type="ECO:0000256" key="1">
    <source>
        <dbReference type="ARBA" id="ARBA00000553"/>
    </source>
</evidence>
<protein>
    <recommendedName>
        <fullName evidence="11">Purine nucleoside phosphorylase</fullName>
    </recommendedName>
</protein>
<evidence type="ECO:0000256" key="10">
    <source>
        <dbReference type="ARBA" id="ARBA00049893"/>
    </source>
</evidence>
<comment type="catalytic activity">
    <reaction evidence="1">
        <text>inosine + phosphate = alpha-D-ribose 1-phosphate + hypoxanthine</text>
        <dbReference type="Rhea" id="RHEA:27646"/>
        <dbReference type="ChEBI" id="CHEBI:17368"/>
        <dbReference type="ChEBI" id="CHEBI:17596"/>
        <dbReference type="ChEBI" id="CHEBI:43474"/>
        <dbReference type="ChEBI" id="CHEBI:57720"/>
        <dbReference type="EC" id="2.4.2.1"/>
    </reaction>
    <physiologicalReaction direction="left-to-right" evidence="1">
        <dbReference type="Rhea" id="RHEA:27647"/>
    </physiologicalReaction>
</comment>
<dbReference type="Proteomes" id="UP000192738">
    <property type="component" value="Unassembled WGS sequence"/>
</dbReference>
<dbReference type="GO" id="GO:0017061">
    <property type="term" value="F:S-methyl-5-thioadenosine phosphorylase activity"/>
    <property type="evidence" value="ECO:0007669"/>
    <property type="project" value="UniProtKB-EC"/>
</dbReference>
<organism evidence="12 13">
    <name type="scientific">Sporomusa malonica</name>
    <dbReference type="NCBI Taxonomy" id="112901"/>
    <lineage>
        <taxon>Bacteria</taxon>
        <taxon>Bacillati</taxon>
        <taxon>Bacillota</taxon>
        <taxon>Negativicutes</taxon>
        <taxon>Selenomonadales</taxon>
        <taxon>Sporomusaceae</taxon>
        <taxon>Sporomusa</taxon>
    </lineage>
</organism>
<dbReference type="PANTHER" id="PTHR30616">
    <property type="entry name" value="UNCHARACTERIZED PROTEIN YFIH"/>
    <property type="match status" value="1"/>
</dbReference>
<dbReference type="RefSeq" id="WP_084575043.1">
    <property type="nucleotide sequence ID" value="NZ_CP155572.1"/>
</dbReference>
<dbReference type="Gene3D" id="3.60.140.10">
    <property type="entry name" value="CNF1/YfiH-like putative cysteine hydrolases"/>
    <property type="match status" value="1"/>
</dbReference>
<evidence type="ECO:0000256" key="8">
    <source>
        <dbReference type="ARBA" id="ARBA00047989"/>
    </source>
</evidence>
<comment type="similarity">
    <text evidence="3 11">Belongs to the purine nucleoside phosphorylase YfiH/LACC1 family.</text>
</comment>
<evidence type="ECO:0000256" key="2">
    <source>
        <dbReference type="ARBA" id="ARBA00003215"/>
    </source>
</evidence>
<evidence type="ECO:0000256" key="11">
    <source>
        <dbReference type="RuleBase" id="RU361274"/>
    </source>
</evidence>
<keyword evidence="13" id="KW-1185">Reference proteome</keyword>
<evidence type="ECO:0000313" key="13">
    <source>
        <dbReference type="Proteomes" id="UP000192738"/>
    </source>
</evidence>
<dbReference type="Pfam" id="PF02578">
    <property type="entry name" value="Cu-oxidase_4"/>
    <property type="match status" value="1"/>
</dbReference>
<keyword evidence="5" id="KW-0479">Metal-binding</keyword>
<comment type="function">
    <text evidence="2">Purine nucleoside enzyme that catalyzes the phosphorolysis of adenosine and inosine nucleosides, yielding D-ribose 1-phosphate and the respective free bases, adenine and hypoxanthine. Also catalyzes the phosphorolysis of S-methyl-5'-thioadenosine into adenine and S-methyl-5-thio-alpha-D-ribose 1-phosphate. Also has adenosine deaminase activity.</text>
</comment>
<comment type="catalytic activity">
    <reaction evidence="10">
        <text>S-methyl-5'-thioadenosine + phosphate = 5-(methylsulfanyl)-alpha-D-ribose 1-phosphate + adenine</text>
        <dbReference type="Rhea" id="RHEA:11852"/>
        <dbReference type="ChEBI" id="CHEBI:16708"/>
        <dbReference type="ChEBI" id="CHEBI:17509"/>
        <dbReference type="ChEBI" id="CHEBI:43474"/>
        <dbReference type="ChEBI" id="CHEBI:58533"/>
        <dbReference type="EC" id="2.4.2.28"/>
    </reaction>
    <physiologicalReaction direction="left-to-right" evidence="10">
        <dbReference type="Rhea" id="RHEA:11853"/>
    </physiologicalReaction>
</comment>
<proteinExistence type="inferred from homology"/>
<dbReference type="CDD" id="cd16833">
    <property type="entry name" value="YfiH"/>
    <property type="match status" value="1"/>
</dbReference>
<comment type="catalytic activity">
    <reaction evidence="9">
        <text>adenosine + phosphate = alpha-D-ribose 1-phosphate + adenine</text>
        <dbReference type="Rhea" id="RHEA:27642"/>
        <dbReference type="ChEBI" id="CHEBI:16335"/>
        <dbReference type="ChEBI" id="CHEBI:16708"/>
        <dbReference type="ChEBI" id="CHEBI:43474"/>
        <dbReference type="ChEBI" id="CHEBI:57720"/>
        <dbReference type="EC" id="2.4.2.1"/>
    </reaction>
    <physiologicalReaction direction="left-to-right" evidence="9">
        <dbReference type="Rhea" id="RHEA:27643"/>
    </physiologicalReaction>
</comment>
<dbReference type="InterPro" id="IPR003730">
    <property type="entry name" value="Cu_polyphenol_OxRdtase"/>
</dbReference>
<evidence type="ECO:0000256" key="9">
    <source>
        <dbReference type="ARBA" id="ARBA00048968"/>
    </source>
</evidence>
<dbReference type="EMBL" id="FWXI01000005">
    <property type="protein sequence ID" value="SMC56295.1"/>
    <property type="molecule type" value="Genomic_DNA"/>
</dbReference>
<reference evidence="12 13" key="1">
    <citation type="submission" date="2017-04" db="EMBL/GenBank/DDBJ databases">
        <authorList>
            <person name="Afonso C.L."/>
            <person name="Miller P.J."/>
            <person name="Scott M.A."/>
            <person name="Spackman E."/>
            <person name="Goraichik I."/>
            <person name="Dimitrov K.M."/>
            <person name="Suarez D.L."/>
            <person name="Swayne D.E."/>
        </authorList>
    </citation>
    <scope>NUCLEOTIDE SEQUENCE [LARGE SCALE GENOMIC DNA]</scope>
    <source>
        <strain evidence="12 13">DSM 5090</strain>
    </source>
</reference>
<accession>A0A1W2A6G5</accession>
<evidence type="ECO:0000313" key="12">
    <source>
        <dbReference type="EMBL" id="SMC56295.1"/>
    </source>
</evidence>
<dbReference type="NCBIfam" id="TIGR00726">
    <property type="entry name" value="peptidoglycan editing factor PgeF"/>
    <property type="match status" value="1"/>
</dbReference>
<gene>
    <name evidence="12" type="ORF">SAMN04488500_105108</name>
</gene>
<keyword evidence="7" id="KW-0862">Zinc</keyword>
<dbReference type="SUPFAM" id="SSF64438">
    <property type="entry name" value="CNF1/YfiH-like putative cysteine hydrolases"/>
    <property type="match status" value="1"/>
</dbReference>
<dbReference type="InterPro" id="IPR038371">
    <property type="entry name" value="Cu_polyphenol_OxRdtase_sf"/>
</dbReference>
<dbReference type="OrthoDB" id="4279at2"/>
<dbReference type="PANTHER" id="PTHR30616:SF2">
    <property type="entry name" value="PURINE NUCLEOSIDE PHOSPHORYLASE LACC1"/>
    <property type="match status" value="1"/>
</dbReference>
<comment type="catalytic activity">
    <reaction evidence="8">
        <text>adenosine + H2O + H(+) = inosine + NH4(+)</text>
        <dbReference type="Rhea" id="RHEA:24408"/>
        <dbReference type="ChEBI" id="CHEBI:15377"/>
        <dbReference type="ChEBI" id="CHEBI:15378"/>
        <dbReference type="ChEBI" id="CHEBI:16335"/>
        <dbReference type="ChEBI" id="CHEBI:17596"/>
        <dbReference type="ChEBI" id="CHEBI:28938"/>
        <dbReference type="EC" id="3.5.4.4"/>
    </reaction>
    <physiologicalReaction direction="left-to-right" evidence="8">
        <dbReference type="Rhea" id="RHEA:24409"/>
    </physiologicalReaction>
</comment>
<evidence type="ECO:0000256" key="5">
    <source>
        <dbReference type="ARBA" id="ARBA00022723"/>
    </source>
</evidence>
<evidence type="ECO:0000256" key="4">
    <source>
        <dbReference type="ARBA" id="ARBA00022679"/>
    </source>
</evidence>
<dbReference type="InterPro" id="IPR011324">
    <property type="entry name" value="Cytotoxic_necrot_fac-like_cat"/>
</dbReference>
<dbReference type="GO" id="GO:0005507">
    <property type="term" value="F:copper ion binding"/>
    <property type="evidence" value="ECO:0007669"/>
    <property type="project" value="TreeGrafter"/>
</dbReference>
<sequence>MGDFVLKHSTNGVWFGEFTILSAKGIKHGISTRLGGQSTLPFASLNLGLHIGDDADAAWKNRQAFCHAVGLPAEKVITAEQVHGDMIQKVFLQDAGRGAQHYHESIKGTDALITNVPDLPLMLFFADCVPVIIFDPVGKAIGISHAGWKGTVAKIGQKTVLAMQEQYNTNPADCLVGIGPSIGPCCYEVDGFVIEKLQASFHNWEELVTPSGDHWQLNLWEANRQQLREIGIADDNISVSGICTACNTQIFYSHRAEAGRTGRIGAIIAL</sequence>
<keyword evidence="4" id="KW-0808">Transferase</keyword>
<dbReference type="AlphaFoldDB" id="A0A1W2A6G5"/>
<evidence type="ECO:0000256" key="6">
    <source>
        <dbReference type="ARBA" id="ARBA00022801"/>
    </source>
</evidence>
<name>A0A1W2A6G5_9FIRM</name>